<keyword evidence="6" id="KW-0812">Transmembrane</keyword>
<keyword evidence="2" id="KW-0732">Signal</keyword>
<reference evidence="7" key="1">
    <citation type="submission" date="2013-03" db="EMBL/GenBank/DDBJ databases">
        <authorList>
            <person name="Harkins D.M."/>
            <person name="Durkin A.S."/>
            <person name="Brinkac L.M."/>
            <person name="Haft D.H."/>
            <person name="Selengut J.D."/>
            <person name="Sanka R."/>
            <person name="DePew J."/>
            <person name="Purushe J."/>
            <person name="Hartskeerl R.A."/>
            <person name="Ahmed A."/>
            <person name="van der Linden H."/>
            <person name="Goris M.G.A."/>
            <person name="Vinetz J.M."/>
            <person name="Sutton G.G."/>
            <person name="Nierman W.C."/>
            <person name="Fouts D.E."/>
        </authorList>
    </citation>
    <scope>NUCLEOTIDE SEQUENCE [LARGE SCALE GENOMIC DNA]</scope>
    <source>
        <strain evidence="7">ICFT</strain>
    </source>
</reference>
<dbReference type="AlphaFoldDB" id="N1WE88"/>
<gene>
    <name evidence="7" type="ORF">LEP1GSC060_3788</name>
</gene>
<organism evidence="7 8">
    <name type="scientific">Leptospira weilii serovar Ranarum str. ICFT</name>
    <dbReference type="NCBI Taxonomy" id="1218598"/>
    <lineage>
        <taxon>Bacteria</taxon>
        <taxon>Pseudomonadati</taxon>
        <taxon>Spirochaetota</taxon>
        <taxon>Spirochaetia</taxon>
        <taxon>Leptospirales</taxon>
        <taxon>Leptospiraceae</taxon>
        <taxon>Leptospira</taxon>
    </lineage>
</organism>
<keyword evidence="4" id="KW-0521">NADP</keyword>
<evidence type="ECO:0000313" key="8">
    <source>
        <dbReference type="Proteomes" id="UP000012313"/>
    </source>
</evidence>
<dbReference type="Proteomes" id="UP000012313">
    <property type="component" value="Unassembled WGS sequence"/>
</dbReference>
<evidence type="ECO:0000313" key="7">
    <source>
        <dbReference type="EMBL" id="EMY78546.1"/>
    </source>
</evidence>
<evidence type="ECO:0000256" key="6">
    <source>
        <dbReference type="SAM" id="Phobius"/>
    </source>
</evidence>
<protein>
    <submittedName>
        <fullName evidence="7">NAD(P)-binding Rossmann-like domain protein</fullName>
    </submittedName>
</protein>
<keyword evidence="1" id="KW-0285">Flavoprotein</keyword>
<accession>N1WE88</accession>
<keyword evidence="3" id="KW-0274">FAD</keyword>
<dbReference type="RefSeq" id="WP_002999009.1">
    <property type="nucleotide sequence ID" value="NZ_AOHC02000021.1"/>
</dbReference>
<sequence>MDIKRTHYDLIVIGSGIGGLTVASLMAQYKDKKVLVLEQHFKAGGFTHVFKREGKFLWDVGIHYIGDMDENSMLRKIFDLITGNQVEWNKMPQIFEKFVYPGFTFGENSDPEQYQKDLISLFPEESESIRNYFNDVQKVAGWHGRHMMLKALPPFLDKFGHTIDLIGSSSALITTKEYLDGNFKSPQLKAVLASQWGDYGLPPSLSAFAIHALIVAHYLKGGYYPIGGSGVISQSIQKIIQEKEGRILLSREVQEILIQDGKATGVRVKNRKKSEETGKEVIEEYTADAIVSNAGAYNTYTKLIPSRYKIPFSEKLKNFAEGHPLTTNVTLYIGFKDDPKKLGFLGENYWIYDSLDHDRNFQEGMDWILGSRIPGAYLSFPSLKDPHAHAHTAEVIAFSGYAPFLKWKDQPWKERDQEYKNLKDSIRDRLLNFIEDRFPGFKNIVEYTEVSTPLTTEHFTLHKNGTIYGLPCVPDRFREEAAPWFSPITPIKNLFLTGADAASPGMSGAMMGGISTVAHLTDGIKMIQIFREAGKKKENRI</sequence>
<keyword evidence="6" id="KW-1133">Transmembrane helix</keyword>
<feature type="transmembrane region" description="Helical" evidence="6">
    <location>
        <begin position="7"/>
        <end position="27"/>
    </location>
</feature>
<dbReference type="InterPro" id="IPR052206">
    <property type="entry name" value="Retinol_saturase"/>
</dbReference>
<dbReference type="PANTHER" id="PTHR46091">
    <property type="entry name" value="BLR7054 PROTEIN"/>
    <property type="match status" value="1"/>
</dbReference>
<evidence type="ECO:0000256" key="1">
    <source>
        <dbReference type="ARBA" id="ARBA00022630"/>
    </source>
</evidence>
<evidence type="ECO:0000256" key="4">
    <source>
        <dbReference type="ARBA" id="ARBA00022857"/>
    </source>
</evidence>
<name>N1WE88_9LEPT</name>
<dbReference type="Pfam" id="PF13450">
    <property type="entry name" value="NAD_binding_8"/>
    <property type="match status" value="1"/>
</dbReference>
<keyword evidence="8" id="KW-1185">Reference proteome</keyword>
<dbReference type="OrthoDB" id="9814556at2"/>
<proteinExistence type="predicted"/>
<dbReference type="Gene3D" id="3.50.50.60">
    <property type="entry name" value="FAD/NAD(P)-binding domain"/>
    <property type="match status" value="2"/>
</dbReference>
<evidence type="ECO:0000256" key="3">
    <source>
        <dbReference type="ARBA" id="ARBA00022827"/>
    </source>
</evidence>
<dbReference type="PANTHER" id="PTHR46091:SF3">
    <property type="entry name" value="AMINE OXIDASE DOMAIN-CONTAINING PROTEIN"/>
    <property type="match status" value="1"/>
</dbReference>
<dbReference type="STRING" id="1218598.LEP1GSC060_3788"/>
<dbReference type="EMBL" id="AOHC02000021">
    <property type="protein sequence ID" value="EMY78546.1"/>
    <property type="molecule type" value="Genomic_DNA"/>
</dbReference>
<evidence type="ECO:0000256" key="2">
    <source>
        <dbReference type="ARBA" id="ARBA00022729"/>
    </source>
</evidence>
<dbReference type="SUPFAM" id="SSF51905">
    <property type="entry name" value="FAD/NAD(P)-binding domain"/>
    <property type="match status" value="1"/>
</dbReference>
<keyword evidence="6" id="KW-0472">Membrane</keyword>
<keyword evidence="5" id="KW-0520">NAD</keyword>
<dbReference type="InterPro" id="IPR036188">
    <property type="entry name" value="FAD/NAD-bd_sf"/>
</dbReference>
<comment type="caution">
    <text evidence="7">The sequence shown here is derived from an EMBL/GenBank/DDBJ whole genome shotgun (WGS) entry which is preliminary data.</text>
</comment>
<evidence type="ECO:0000256" key="5">
    <source>
        <dbReference type="ARBA" id="ARBA00023027"/>
    </source>
</evidence>